<dbReference type="SUPFAM" id="SSF46548">
    <property type="entry name" value="alpha-helical ferredoxin"/>
    <property type="match status" value="1"/>
</dbReference>
<dbReference type="PROSITE" id="PS00198">
    <property type="entry name" value="4FE4S_FER_1"/>
    <property type="match status" value="1"/>
</dbReference>
<keyword evidence="2" id="KW-0408">Iron</keyword>
<dbReference type="Pfam" id="PF00248">
    <property type="entry name" value="Aldo_ket_red"/>
    <property type="match status" value="1"/>
</dbReference>
<dbReference type="PRINTS" id="PR00069">
    <property type="entry name" value="ALDKETRDTASE"/>
</dbReference>
<reference evidence="5 6" key="1">
    <citation type="submission" date="2017-10" db="EMBL/GenBank/DDBJ databases">
        <title>Resolving the taxonomy of Roseburia spp., Eubacterium rectale and Agathobacter spp. through phylogenomic analysis.</title>
        <authorList>
            <person name="Sheridan P.O."/>
            <person name="Walker A.W."/>
            <person name="Duncan S.H."/>
            <person name="Scott K.P."/>
            <person name="Toole P.W.O."/>
            <person name="Luis P."/>
            <person name="Flint H.J."/>
        </authorList>
    </citation>
    <scope>NUCLEOTIDE SEQUENCE [LARGE SCALE GENOMIC DNA]</scope>
    <source>
        <strain evidence="5 6">JK623</strain>
    </source>
</reference>
<gene>
    <name evidence="5" type="ORF">CSX02_02430</name>
</gene>
<sequence length="393" mass="44337">MEYRLNKQGDPISILGYGCMRFTGRGSSIDVDKAESEIMEAYRSGVNYYDTAYIYPGSEATLGEILHRNGIREKVQIATKLPQYLVNAPGALDKYFNEELRRLQTDYVDYYLMHHLTAKSQWDKLVRLGVEDWIAKKKADGSIRHIGFSYHGNTEDFIAILDAYDWDFCQIQYNYVDEHSQAGRAGLMHAAEKHIPVVIMEPLRGGKLVNLLPAKAKEAIAAYDKGFTPAELGLRWLWNQPEVTCVLSGMNSIEMVRENCRIASDAHAGSFTEDDFALIEAVKTAISETELVGCTGCRYCMPCPKGVDIPALFRCYNMTTLESKSAARFEYAQTVGLKADKGFATQCVNCGKCESHCPQSIPIRQKIKEADRVLRPFPYKVGIQIARKFMLRK</sequence>
<evidence type="ECO:0000256" key="3">
    <source>
        <dbReference type="ARBA" id="ARBA00023014"/>
    </source>
</evidence>
<evidence type="ECO:0000259" key="4">
    <source>
        <dbReference type="PROSITE" id="PS51379"/>
    </source>
</evidence>
<dbReference type="InterPro" id="IPR053135">
    <property type="entry name" value="AKR2_Oxidoreductase"/>
</dbReference>
<keyword evidence="3" id="KW-0411">Iron-sulfur</keyword>
<protein>
    <submittedName>
        <fullName evidence="5">Aldo/keto reductase</fullName>
    </submittedName>
</protein>
<reference evidence="5 6" key="2">
    <citation type="submission" date="2017-10" db="EMBL/GenBank/DDBJ databases">
        <authorList>
            <person name="Banno H."/>
            <person name="Chua N.-H."/>
        </authorList>
    </citation>
    <scope>NUCLEOTIDE SEQUENCE [LARGE SCALE GENOMIC DNA]</scope>
    <source>
        <strain evidence="5 6">JK623</strain>
    </source>
</reference>
<dbReference type="Proteomes" id="UP000224563">
    <property type="component" value="Unassembled WGS sequence"/>
</dbReference>
<dbReference type="InterPro" id="IPR017900">
    <property type="entry name" value="4Fe4S_Fe_S_CS"/>
</dbReference>
<dbReference type="AlphaFoldDB" id="A0A2G3E5E9"/>
<dbReference type="RefSeq" id="WP_099385502.1">
    <property type="nucleotide sequence ID" value="NZ_JANSWH010000033.1"/>
</dbReference>
<dbReference type="EMBL" id="PDYG01000007">
    <property type="protein sequence ID" value="PHU38508.1"/>
    <property type="molecule type" value="Genomic_DNA"/>
</dbReference>
<proteinExistence type="predicted"/>
<evidence type="ECO:0000256" key="2">
    <source>
        <dbReference type="ARBA" id="ARBA00023004"/>
    </source>
</evidence>
<dbReference type="PROSITE" id="PS51379">
    <property type="entry name" value="4FE4S_FER_2"/>
    <property type="match status" value="1"/>
</dbReference>
<name>A0A2G3E5E9_9FIRM</name>
<dbReference type="InterPro" id="IPR036812">
    <property type="entry name" value="NAD(P)_OxRdtase_dom_sf"/>
</dbReference>
<dbReference type="GO" id="GO:0051536">
    <property type="term" value="F:iron-sulfur cluster binding"/>
    <property type="evidence" value="ECO:0007669"/>
    <property type="project" value="UniProtKB-KW"/>
</dbReference>
<comment type="caution">
    <text evidence="5">The sequence shown here is derived from an EMBL/GenBank/DDBJ whole genome shotgun (WGS) entry which is preliminary data.</text>
</comment>
<keyword evidence="1" id="KW-0479">Metal-binding</keyword>
<dbReference type="InterPro" id="IPR020471">
    <property type="entry name" value="AKR"/>
</dbReference>
<dbReference type="GO" id="GO:0046872">
    <property type="term" value="F:metal ion binding"/>
    <property type="evidence" value="ECO:0007669"/>
    <property type="project" value="UniProtKB-KW"/>
</dbReference>
<evidence type="ECO:0000313" key="5">
    <source>
        <dbReference type="EMBL" id="PHU38508.1"/>
    </source>
</evidence>
<dbReference type="PANTHER" id="PTHR43312">
    <property type="entry name" value="D-THREO-ALDOSE 1-DEHYDROGENASE"/>
    <property type="match status" value="1"/>
</dbReference>
<dbReference type="CDD" id="cd19096">
    <property type="entry name" value="AKR_Fe-S_oxidoreductase"/>
    <property type="match status" value="1"/>
</dbReference>
<feature type="domain" description="4Fe-4S ferredoxin-type" evidence="4">
    <location>
        <begin position="338"/>
        <end position="366"/>
    </location>
</feature>
<evidence type="ECO:0000256" key="1">
    <source>
        <dbReference type="ARBA" id="ARBA00022723"/>
    </source>
</evidence>
<dbReference type="InterPro" id="IPR023210">
    <property type="entry name" value="NADP_OxRdtase_dom"/>
</dbReference>
<accession>A0A2G3E5E9</accession>
<dbReference type="SUPFAM" id="SSF51430">
    <property type="entry name" value="NAD(P)-linked oxidoreductase"/>
    <property type="match status" value="1"/>
</dbReference>
<keyword evidence="6" id="KW-1185">Reference proteome</keyword>
<dbReference type="Gene3D" id="3.20.20.100">
    <property type="entry name" value="NADP-dependent oxidoreductase domain"/>
    <property type="match status" value="1"/>
</dbReference>
<evidence type="ECO:0000313" key="6">
    <source>
        <dbReference type="Proteomes" id="UP000224563"/>
    </source>
</evidence>
<dbReference type="PANTHER" id="PTHR43312:SF2">
    <property type="entry name" value="OXIDOREDUCTASE"/>
    <property type="match status" value="1"/>
</dbReference>
<organism evidence="5 6">
    <name type="scientific">Agathobacter ruminis</name>
    <dbReference type="NCBI Taxonomy" id="1712665"/>
    <lineage>
        <taxon>Bacteria</taxon>
        <taxon>Bacillati</taxon>
        <taxon>Bacillota</taxon>
        <taxon>Clostridia</taxon>
        <taxon>Lachnospirales</taxon>
        <taxon>Lachnospiraceae</taxon>
        <taxon>Agathobacter</taxon>
    </lineage>
</organism>
<dbReference type="GO" id="GO:0016491">
    <property type="term" value="F:oxidoreductase activity"/>
    <property type="evidence" value="ECO:0007669"/>
    <property type="project" value="InterPro"/>
</dbReference>
<dbReference type="Pfam" id="PF13187">
    <property type="entry name" value="Fer4_9"/>
    <property type="match status" value="1"/>
</dbReference>
<dbReference type="InterPro" id="IPR017896">
    <property type="entry name" value="4Fe4S_Fe-S-bd"/>
</dbReference>